<reference evidence="1" key="1">
    <citation type="submission" date="2022-06" db="EMBL/GenBank/DDBJ databases">
        <title>Rothia sp. isolated from sandalwood seedling.</title>
        <authorList>
            <person name="Tuikhar N."/>
            <person name="Kirdat K."/>
            <person name="Thorat V."/>
            <person name="Swetha P."/>
            <person name="Padma S."/>
            <person name="Sundararaj R."/>
            <person name="Yadav A."/>
        </authorList>
    </citation>
    <scope>NUCLEOTIDE SEQUENCE</scope>
    <source>
        <strain evidence="1">AR01</strain>
    </source>
</reference>
<dbReference type="InterPro" id="IPR029063">
    <property type="entry name" value="SAM-dependent_MTases_sf"/>
</dbReference>
<dbReference type="GO" id="GO:0008168">
    <property type="term" value="F:methyltransferase activity"/>
    <property type="evidence" value="ECO:0007669"/>
    <property type="project" value="UniProtKB-KW"/>
</dbReference>
<evidence type="ECO:0000313" key="1">
    <source>
        <dbReference type="EMBL" id="MCP3426220.1"/>
    </source>
</evidence>
<keyword evidence="2" id="KW-1185">Reference proteome</keyword>
<evidence type="ECO:0000313" key="2">
    <source>
        <dbReference type="Proteomes" id="UP001139502"/>
    </source>
</evidence>
<keyword evidence="1" id="KW-0808">Transferase</keyword>
<dbReference type="RefSeq" id="WP_254166776.1">
    <property type="nucleotide sequence ID" value="NZ_JANAFB010000020.1"/>
</dbReference>
<keyword evidence="1" id="KW-0489">Methyltransferase</keyword>
<proteinExistence type="predicted"/>
<organism evidence="1 2">
    <name type="scientific">Rothia santali</name>
    <dbReference type="NCBI Taxonomy" id="2949643"/>
    <lineage>
        <taxon>Bacteria</taxon>
        <taxon>Bacillati</taxon>
        <taxon>Actinomycetota</taxon>
        <taxon>Actinomycetes</taxon>
        <taxon>Micrococcales</taxon>
        <taxon>Micrococcaceae</taxon>
        <taxon>Rothia</taxon>
    </lineage>
</organism>
<dbReference type="GO" id="GO:0032259">
    <property type="term" value="P:methylation"/>
    <property type="evidence" value="ECO:0007669"/>
    <property type="project" value="UniProtKB-KW"/>
</dbReference>
<comment type="caution">
    <text evidence="1">The sequence shown here is derived from an EMBL/GenBank/DDBJ whole genome shotgun (WGS) entry which is preliminary data.</text>
</comment>
<accession>A0A9X2KIN7</accession>
<dbReference type="SUPFAM" id="SSF53335">
    <property type="entry name" value="S-adenosyl-L-methionine-dependent methyltransferases"/>
    <property type="match status" value="1"/>
</dbReference>
<dbReference type="Gene3D" id="3.40.50.150">
    <property type="entry name" value="Vaccinia Virus protein VP39"/>
    <property type="match status" value="1"/>
</dbReference>
<dbReference type="Pfam" id="PF13489">
    <property type="entry name" value="Methyltransf_23"/>
    <property type="match status" value="1"/>
</dbReference>
<name>A0A9X2KIN7_9MICC</name>
<dbReference type="Proteomes" id="UP001139502">
    <property type="component" value="Unassembled WGS sequence"/>
</dbReference>
<sequence length="271" mass="29158">MRPGRGSPEPVGRHLLSDLRERDADAAELMDDPDCDLAALERTYADFRWVNAAVAGWRRTYLRQVRPRLESGRVNTLLDLGSGGGDVVRALARWARRDGLDLRITAADPDGRAHAWATRRGGVAGAAGRGSALTRHVAGGREPEGSGEVEFLRAGSADLVAQGRVFDVVVSNHVLHHLAAGELGAFLADSAALAAGGVVHSDIRRSPWAYRLYAAGTLPLLARPGDRASFVRVDGLISVRRSYTAAELRDAVPDGWRVVGQAPWRNLLIRG</sequence>
<protein>
    <submittedName>
        <fullName evidence="1">Methyltransferase domain-containing protein</fullName>
    </submittedName>
</protein>
<dbReference type="EMBL" id="JANAFB010000020">
    <property type="protein sequence ID" value="MCP3426220.1"/>
    <property type="molecule type" value="Genomic_DNA"/>
</dbReference>
<gene>
    <name evidence="1" type="ORF">NBM05_09420</name>
</gene>
<dbReference type="AlphaFoldDB" id="A0A9X2KIN7"/>